<comment type="caution">
    <text evidence="10">The sequence shown here is derived from an EMBL/GenBank/DDBJ whole genome shotgun (WGS) entry which is preliminary data.</text>
</comment>
<evidence type="ECO:0000313" key="11">
    <source>
        <dbReference type="Proteomes" id="UP001230188"/>
    </source>
</evidence>
<dbReference type="PANTHER" id="PTHR10322">
    <property type="entry name" value="DNA POLYMERASE CATALYTIC SUBUNIT"/>
    <property type="match status" value="1"/>
</dbReference>
<dbReference type="GO" id="GO:0003887">
    <property type="term" value="F:DNA-directed DNA polymerase activity"/>
    <property type="evidence" value="ECO:0007669"/>
    <property type="project" value="UniProtKB-KW"/>
</dbReference>
<dbReference type="InterPro" id="IPR012337">
    <property type="entry name" value="RNaseH-like_sf"/>
</dbReference>
<dbReference type="EC" id="2.7.7.7" evidence="2"/>
<dbReference type="InterPro" id="IPR042087">
    <property type="entry name" value="DNA_pol_B_thumb"/>
</dbReference>
<evidence type="ECO:0000256" key="1">
    <source>
        <dbReference type="ARBA" id="ARBA00005755"/>
    </source>
</evidence>
<dbReference type="SUPFAM" id="SSF53098">
    <property type="entry name" value="Ribonuclease H-like"/>
    <property type="match status" value="1"/>
</dbReference>
<comment type="catalytic activity">
    <reaction evidence="7">
        <text>DNA(n) + a 2'-deoxyribonucleoside 5'-triphosphate = DNA(n+1) + diphosphate</text>
        <dbReference type="Rhea" id="RHEA:22508"/>
        <dbReference type="Rhea" id="RHEA-COMP:17339"/>
        <dbReference type="Rhea" id="RHEA-COMP:17340"/>
        <dbReference type="ChEBI" id="CHEBI:33019"/>
        <dbReference type="ChEBI" id="CHEBI:61560"/>
        <dbReference type="ChEBI" id="CHEBI:173112"/>
        <dbReference type="EC" id="2.7.7.7"/>
    </reaction>
</comment>
<keyword evidence="5" id="KW-0239">DNA-directed DNA polymerase</keyword>
<keyword evidence="6" id="KW-0238">DNA-binding</keyword>
<organism evidence="10 11">
    <name type="scientific">Chrysophaeum taylorii</name>
    <dbReference type="NCBI Taxonomy" id="2483200"/>
    <lineage>
        <taxon>Eukaryota</taxon>
        <taxon>Sar</taxon>
        <taxon>Stramenopiles</taxon>
        <taxon>Ochrophyta</taxon>
        <taxon>Pelagophyceae</taxon>
        <taxon>Pelagomonadales</taxon>
        <taxon>Pelagomonadaceae</taxon>
        <taxon>Chrysophaeum</taxon>
    </lineage>
</organism>
<keyword evidence="11" id="KW-1185">Reference proteome</keyword>
<evidence type="ECO:0000259" key="9">
    <source>
        <dbReference type="Pfam" id="PF00136"/>
    </source>
</evidence>
<dbReference type="Pfam" id="PF00136">
    <property type="entry name" value="DNA_pol_B"/>
    <property type="match status" value="1"/>
</dbReference>
<dbReference type="InterPro" id="IPR023211">
    <property type="entry name" value="DNA_pol_palm_dom_sf"/>
</dbReference>
<dbReference type="PANTHER" id="PTHR10322:SF35">
    <property type="entry name" value="DNA-DIRECTED DNA POLYMERASE"/>
    <property type="match status" value="1"/>
</dbReference>
<dbReference type="GO" id="GO:0006287">
    <property type="term" value="P:base-excision repair, gap-filling"/>
    <property type="evidence" value="ECO:0007669"/>
    <property type="project" value="TreeGrafter"/>
</dbReference>
<keyword evidence="4" id="KW-0548">Nucleotidyltransferase</keyword>
<dbReference type="InterPro" id="IPR006134">
    <property type="entry name" value="DNA-dir_DNA_pol_B_multi_dom"/>
</dbReference>
<dbReference type="GO" id="GO:0003677">
    <property type="term" value="F:DNA binding"/>
    <property type="evidence" value="ECO:0007669"/>
    <property type="project" value="UniProtKB-KW"/>
</dbReference>
<evidence type="ECO:0000256" key="3">
    <source>
        <dbReference type="ARBA" id="ARBA00022679"/>
    </source>
</evidence>
<gene>
    <name evidence="10" type="ORF">CTAYLR_008714</name>
</gene>
<reference evidence="10" key="1">
    <citation type="submission" date="2023-01" db="EMBL/GenBank/DDBJ databases">
        <title>Metagenome sequencing of chrysophaentin producing Chrysophaeum taylorii.</title>
        <authorList>
            <person name="Davison J."/>
            <person name="Bewley C."/>
        </authorList>
    </citation>
    <scope>NUCLEOTIDE SEQUENCE</scope>
    <source>
        <strain evidence="10">NIES-1699</strain>
    </source>
</reference>
<feature type="compositionally biased region" description="Low complexity" evidence="8">
    <location>
        <begin position="957"/>
        <end position="967"/>
    </location>
</feature>
<accession>A0AAD7UIU9</accession>
<name>A0AAD7UIU9_9STRA</name>
<sequence>MVALFVLDVRTRGDVIELFGKANGRCGRVRVEGFRPHFYLGPFSGEPEALEQAIADPEVRVEAVERWPFCGYYRSRTRFARISYPVSKPQSGVVAAVKGKGEVCEVGLNPVRRFLIEAELSGGSWVEHPDRDTVRFEELKAQDLGILPSLSTLCVWIEAENGRVKMIACEGMASTAIARKAEVQTLVAFETLVRRVDPDVLVTFDNRSLGLVIDRYKQLTGRGIKLGRGDEEARVRSVTTYSKDWIRSRAERRMASSNNLETHRLYGCDGRVAVDVLRFLLMRHGSTKLTEYSFREAVAVVLDEVDLEAPMLAASRCRLLLRMVQKLKCVAETVEMARVTGLELDVIMWQAASVRTEQLLLKAGRRLGFAMPLNAVPPSFSVPWHQDTTPFLFHPSPFPELQSHQQRLVSAGLMGNAPRGSVGLYRDPVAILDFASLYPSIFVAHNLCHSTLVVDDTQHKDHVCPGMDHGFVGRSVRDGLVAQLLRSLMRERRAVKVRLKERYDECLDARQLSLKMCANATYGYCGSTVSSLEAKPLAETCLRFGNYYCRLAIRAIQAEIPEARVVYAQTDSVFVLLPGRSYDEAVRVGQQCADLVTSKTPDPLALEFQRVLQPFVLLHVNRYAGTERGSLHVKGVGVDRGSPPFVRRVLRTTLEAALVSKDLELAKSAARRAVDALSSGRVDVDDLALGAFLWRQDHEDLQQMANGRRTKADVDALRTPHVALAVRLLKRGSNARFRLGEFVKGIVCAGARTQTDAMETPHRVIRDNIPVDLRLYLDKKLAPDLTRLLSRLGVDDREIRAILAPRAIARGQLSCDGAARLLGLSEDEELRRSTVRDHFLATTTTTSTTIQRPASRADVLRAISQTRRFERHWAALAAERHRRAARVFGLDPAAHAGVADLAAPLANLAKHLADLQPKAHPPLTPTRRRKNSLENDDDDGYAFATPTKASKVDVDDPPTVQTTTPPRRLAPRTPPTKPAVDLEDVVKDDEDPPWSCSLCTFVHSGSQARFLQCAVCGTERLCEDQQRATLSDEDDRA</sequence>
<feature type="domain" description="DNA-directed DNA polymerase family B multifunctional" evidence="9">
    <location>
        <begin position="421"/>
        <end position="791"/>
    </location>
</feature>
<dbReference type="Gene3D" id="1.10.287.690">
    <property type="entry name" value="Helix hairpin bin"/>
    <property type="match status" value="1"/>
</dbReference>
<keyword evidence="3" id="KW-0808">Transferase</keyword>
<dbReference type="GO" id="GO:0043625">
    <property type="term" value="C:delta DNA polymerase complex"/>
    <property type="evidence" value="ECO:0007669"/>
    <property type="project" value="TreeGrafter"/>
</dbReference>
<dbReference type="GO" id="GO:0006297">
    <property type="term" value="P:nucleotide-excision repair, DNA gap filling"/>
    <property type="evidence" value="ECO:0007669"/>
    <property type="project" value="TreeGrafter"/>
</dbReference>
<proteinExistence type="inferred from homology"/>
<dbReference type="Proteomes" id="UP001230188">
    <property type="component" value="Unassembled WGS sequence"/>
</dbReference>
<dbReference type="Gene3D" id="3.30.420.10">
    <property type="entry name" value="Ribonuclease H-like superfamily/Ribonuclease H"/>
    <property type="match status" value="1"/>
</dbReference>
<dbReference type="GO" id="GO:0000166">
    <property type="term" value="F:nucleotide binding"/>
    <property type="evidence" value="ECO:0007669"/>
    <property type="project" value="InterPro"/>
</dbReference>
<evidence type="ECO:0000256" key="5">
    <source>
        <dbReference type="ARBA" id="ARBA00022932"/>
    </source>
</evidence>
<dbReference type="PRINTS" id="PR00106">
    <property type="entry name" value="DNAPOLB"/>
</dbReference>
<evidence type="ECO:0000256" key="8">
    <source>
        <dbReference type="SAM" id="MobiDB-lite"/>
    </source>
</evidence>
<evidence type="ECO:0000256" key="7">
    <source>
        <dbReference type="ARBA" id="ARBA00049244"/>
    </source>
</evidence>
<dbReference type="InterPro" id="IPR043502">
    <property type="entry name" value="DNA/RNA_pol_sf"/>
</dbReference>
<evidence type="ECO:0000256" key="2">
    <source>
        <dbReference type="ARBA" id="ARBA00012417"/>
    </source>
</evidence>
<dbReference type="AlphaFoldDB" id="A0AAD7UIU9"/>
<dbReference type="GO" id="GO:0045004">
    <property type="term" value="P:DNA replication proofreading"/>
    <property type="evidence" value="ECO:0007669"/>
    <property type="project" value="TreeGrafter"/>
</dbReference>
<dbReference type="Gene3D" id="3.30.342.10">
    <property type="entry name" value="DNA Polymerase, chain B, domain 1"/>
    <property type="match status" value="1"/>
</dbReference>
<evidence type="ECO:0000256" key="4">
    <source>
        <dbReference type="ARBA" id="ARBA00022695"/>
    </source>
</evidence>
<dbReference type="GO" id="GO:0008296">
    <property type="term" value="F:3'-5'-DNA exonuclease activity"/>
    <property type="evidence" value="ECO:0007669"/>
    <property type="project" value="TreeGrafter"/>
</dbReference>
<dbReference type="Gene3D" id="1.10.132.60">
    <property type="entry name" value="DNA polymerase family B, C-terminal domain"/>
    <property type="match status" value="1"/>
</dbReference>
<dbReference type="EMBL" id="JAQMWT010000164">
    <property type="protein sequence ID" value="KAJ8608621.1"/>
    <property type="molecule type" value="Genomic_DNA"/>
</dbReference>
<evidence type="ECO:0000256" key="6">
    <source>
        <dbReference type="ARBA" id="ARBA00023125"/>
    </source>
</evidence>
<comment type="similarity">
    <text evidence="1">Belongs to the DNA polymerase type-B family.</text>
</comment>
<dbReference type="InterPro" id="IPR006172">
    <property type="entry name" value="DNA-dir_DNA_pol_B"/>
</dbReference>
<evidence type="ECO:0000313" key="10">
    <source>
        <dbReference type="EMBL" id="KAJ8608621.1"/>
    </source>
</evidence>
<protein>
    <recommendedName>
        <fullName evidence="2">DNA-directed DNA polymerase</fullName>
        <ecNumber evidence="2">2.7.7.7</ecNumber>
    </recommendedName>
</protein>
<dbReference type="InterPro" id="IPR050240">
    <property type="entry name" value="DNA_pol_type-B"/>
</dbReference>
<dbReference type="InterPro" id="IPR036397">
    <property type="entry name" value="RNaseH_sf"/>
</dbReference>
<dbReference type="SUPFAM" id="SSF56672">
    <property type="entry name" value="DNA/RNA polymerases"/>
    <property type="match status" value="1"/>
</dbReference>
<dbReference type="SMART" id="SM00486">
    <property type="entry name" value="POLBc"/>
    <property type="match status" value="1"/>
</dbReference>
<dbReference type="Gene3D" id="3.90.1600.10">
    <property type="entry name" value="Palm domain of DNA polymerase"/>
    <property type="match status" value="1"/>
</dbReference>
<feature type="region of interest" description="Disordered" evidence="8">
    <location>
        <begin position="914"/>
        <end position="987"/>
    </location>
</feature>